<evidence type="ECO:0000256" key="1">
    <source>
        <dbReference type="SAM" id="Phobius"/>
    </source>
</evidence>
<keyword evidence="1" id="KW-1133">Transmembrane helix</keyword>
<keyword evidence="1" id="KW-0472">Membrane</keyword>
<dbReference type="AlphaFoldDB" id="A0A8J8SKR2"/>
<organism evidence="2 3">
    <name type="scientific">Falsirhodobacter algicola</name>
    <dbReference type="NCBI Taxonomy" id="2692330"/>
    <lineage>
        <taxon>Bacteria</taxon>
        <taxon>Pseudomonadati</taxon>
        <taxon>Pseudomonadota</taxon>
        <taxon>Alphaproteobacteria</taxon>
        <taxon>Rhodobacterales</taxon>
        <taxon>Paracoccaceae</taxon>
        <taxon>Falsirhodobacter</taxon>
    </lineage>
</organism>
<evidence type="ECO:0000313" key="3">
    <source>
        <dbReference type="Proteomes" id="UP000679284"/>
    </source>
</evidence>
<accession>A0A8J8SKR2</accession>
<keyword evidence="3" id="KW-1185">Reference proteome</keyword>
<keyword evidence="1" id="KW-0812">Transmembrane</keyword>
<dbReference type="KEGG" id="fap:GR316_04755"/>
<evidence type="ECO:0000313" key="2">
    <source>
        <dbReference type="EMBL" id="QUS35639.1"/>
    </source>
</evidence>
<feature type="transmembrane region" description="Helical" evidence="1">
    <location>
        <begin position="55"/>
        <end position="78"/>
    </location>
</feature>
<feature type="transmembrane region" description="Helical" evidence="1">
    <location>
        <begin position="84"/>
        <end position="103"/>
    </location>
</feature>
<sequence length="135" mass="14306">MSDFNKIPPSDPRSFSDLMADLVRDLADLVRSETRLVKAEISQAASKMAHGAEMLLAGAIILLLAAIVLLQALVAALATWIGPAWAATLVGVVLFVIGGLLMVGGRKTLSTATLIPDRSIAQAQRDGKLVKEQMK</sequence>
<proteinExistence type="predicted"/>
<dbReference type="RefSeq" id="WP_211784886.1">
    <property type="nucleotide sequence ID" value="NZ_CP047289.1"/>
</dbReference>
<protein>
    <submittedName>
        <fullName evidence="2">Phage holin family protein</fullName>
    </submittedName>
</protein>
<dbReference type="Pfam" id="PF07332">
    <property type="entry name" value="Phage_holin_3_6"/>
    <property type="match status" value="1"/>
</dbReference>
<gene>
    <name evidence="2" type="ORF">GR316_04755</name>
</gene>
<dbReference type="Proteomes" id="UP000679284">
    <property type="component" value="Chromosome"/>
</dbReference>
<dbReference type="InterPro" id="IPR009937">
    <property type="entry name" value="Phage_holin_3_6"/>
</dbReference>
<name>A0A8J8SKR2_9RHOB</name>
<reference evidence="2" key="1">
    <citation type="submission" date="2020-01" db="EMBL/GenBank/DDBJ databases">
        <authorList>
            <person name="Yang Y."/>
            <person name="Kwon Y.M."/>
        </authorList>
    </citation>
    <scope>NUCLEOTIDE SEQUENCE</scope>
    <source>
        <strain evidence="2">PG104</strain>
    </source>
</reference>
<dbReference type="EMBL" id="CP047289">
    <property type="protein sequence ID" value="QUS35639.1"/>
    <property type="molecule type" value="Genomic_DNA"/>
</dbReference>